<evidence type="ECO:0000256" key="1">
    <source>
        <dbReference type="SAM" id="MobiDB-lite"/>
    </source>
</evidence>
<feature type="compositionally biased region" description="Gly residues" evidence="1">
    <location>
        <begin position="59"/>
        <end position="74"/>
    </location>
</feature>
<organism evidence="2">
    <name type="scientific">uncultured Sphingomonas sp</name>
    <dbReference type="NCBI Taxonomy" id="158754"/>
    <lineage>
        <taxon>Bacteria</taxon>
        <taxon>Pseudomonadati</taxon>
        <taxon>Pseudomonadota</taxon>
        <taxon>Alphaproteobacteria</taxon>
        <taxon>Sphingomonadales</taxon>
        <taxon>Sphingomonadaceae</taxon>
        <taxon>Sphingomonas</taxon>
        <taxon>environmental samples</taxon>
    </lineage>
</organism>
<feature type="non-terminal residue" evidence="2">
    <location>
        <position position="1"/>
    </location>
</feature>
<feature type="non-terminal residue" evidence="2">
    <location>
        <position position="98"/>
    </location>
</feature>
<gene>
    <name evidence="2" type="ORF">AVDCRST_MAG62-87</name>
</gene>
<dbReference type="AlphaFoldDB" id="A0A6J4SRG8"/>
<accession>A0A6J4SRG8</accession>
<protein>
    <submittedName>
        <fullName evidence="2">Uncharacterized protein</fullName>
    </submittedName>
</protein>
<evidence type="ECO:0000313" key="2">
    <source>
        <dbReference type="EMBL" id="CAA9503273.1"/>
    </source>
</evidence>
<name>A0A6J4SRG8_9SPHN</name>
<proteinExistence type="predicted"/>
<feature type="region of interest" description="Disordered" evidence="1">
    <location>
        <begin position="41"/>
        <end position="74"/>
    </location>
</feature>
<sequence>GRRLFLARGDGVGDGRGGRRDTAFIVPASARPLAQARRKLSRRLGGGGNRRFRAHVDQGGAGDRAGAGSGGGVGAKTLGLRGASRAWHKRWRGALRML</sequence>
<dbReference type="EMBL" id="CADCWB010000013">
    <property type="protein sequence ID" value="CAA9503273.1"/>
    <property type="molecule type" value="Genomic_DNA"/>
</dbReference>
<reference evidence="2" key="1">
    <citation type="submission" date="2020-02" db="EMBL/GenBank/DDBJ databases">
        <authorList>
            <person name="Meier V. D."/>
        </authorList>
    </citation>
    <scope>NUCLEOTIDE SEQUENCE</scope>
    <source>
        <strain evidence="2">AVDCRST_MAG62</strain>
    </source>
</reference>